<accession>A0A5J9TF04</accession>
<gene>
    <name evidence="1" type="ORF">EJB05_42659</name>
</gene>
<evidence type="ECO:0000313" key="1">
    <source>
        <dbReference type="EMBL" id="TVU09211.1"/>
    </source>
</evidence>
<dbReference type="EMBL" id="RWGY01000039">
    <property type="protein sequence ID" value="TVU09211.1"/>
    <property type="molecule type" value="Genomic_DNA"/>
</dbReference>
<evidence type="ECO:0000313" key="2">
    <source>
        <dbReference type="Proteomes" id="UP000324897"/>
    </source>
</evidence>
<name>A0A5J9TF04_9POAL</name>
<dbReference type="Gramene" id="TVU09211">
    <property type="protein sequence ID" value="TVU09211"/>
    <property type="gene ID" value="EJB05_42659"/>
</dbReference>
<sequence length="135" mass="14130">MGSSSTGGGSDSANGGNVVVPFSTSSGGGGPSSSFRYLFLAPIVQFPKFNPVPSSLPGVCSIRGAVPNATFQSLLFYVSSGAWRVPNYNCYFPISSHDKTSTSPSNVKSTSLSLKILKSGMKRSQALLLMAQLIW</sequence>
<dbReference type="Proteomes" id="UP000324897">
    <property type="component" value="Chromosome 3"/>
</dbReference>
<dbReference type="AlphaFoldDB" id="A0A5J9TF04"/>
<reference evidence="1 2" key="1">
    <citation type="journal article" date="2019" name="Sci. Rep.">
        <title>A high-quality genome of Eragrostis curvula grass provides insights into Poaceae evolution and supports new strategies to enhance forage quality.</title>
        <authorList>
            <person name="Carballo J."/>
            <person name="Santos B.A.C.M."/>
            <person name="Zappacosta D."/>
            <person name="Garbus I."/>
            <person name="Selva J.P."/>
            <person name="Gallo C.A."/>
            <person name="Diaz A."/>
            <person name="Albertini E."/>
            <person name="Caccamo M."/>
            <person name="Echenique V."/>
        </authorList>
    </citation>
    <scope>NUCLEOTIDE SEQUENCE [LARGE SCALE GENOMIC DNA]</scope>
    <source>
        <strain evidence="2">cv. Victoria</strain>
        <tissue evidence="1">Leaf</tissue>
    </source>
</reference>
<keyword evidence="2" id="KW-1185">Reference proteome</keyword>
<feature type="non-terminal residue" evidence="1">
    <location>
        <position position="1"/>
    </location>
</feature>
<proteinExistence type="predicted"/>
<protein>
    <submittedName>
        <fullName evidence="1">Uncharacterized protein</fullName>
    </submittedName>
</protein>
<organism evidence="1 2">
    <name type="scientific">Eragrostis curvula</name>
    <name type="common">weeping love grass</name>
    <dbReference type="NCBI Taxonomy" id="38414"/>
    <lineage>
        <taxon>Eukaryota</taxon>
        <taxon>Viridiplantae</taxon>
        <taxon>Streptophyta</taxon>
        <taxon>Embryophyta</taxon>
        <taxon>Tracheophyta</taxon>
        <taxon>Spermatophyta</taxon>
        <taxon>Magnoliopsida</taxon>
        <taxon>Liliopsida</taxon>
        <taxon>Poales</taxon>
        <taxon>Poaceae</taxon>
        <taxon>PACMAD clade</taxon>
        <taxon>Chloridoideae</taxon>
        <taxon>Eragrostideae</taxon>
        <taxon>Eragrostidinae</taxon>
        <taxon>Eragrostis</taxon>
    </lineage>
</organism>
<comment type="caution">
    <text evidence="1">The sequence shown here is derived from an EMBL/GenBank/DDBJ whole genome shotgun (WGS) entry which is preliminary data.</text>
</comment>